<evidence type="ECO:0008006" key="3">
    <source>
        <dbReference type="Google" id="ProtNLM"/>
    </source>
</evidence>
<evidence type="ECO:0000313" key="2">
    <source>
        <dbReference type="Proteomes" id="UP000462501"/>
    </source>
</evidence>
<dbReference type="AlphaFoldDB" id="A0A845T8U0"/>
<protein>
    <recommendedName>
        <fullName evidence="3">Plasmid segregation centromere-binding protein ParR</fullName>
    </recommendedName>
</protein>
<dbReference type="RefSeq" id="WP_162222006.1">
    <property type="nucleotide sequence ID" value="NZ_JANJZM010000020.1"/>
</dbReference>
<gene>
    <name evidence="1" type="ORF">FMM72_16255</name>
</gene>
<dbReference type="EMBL" id="VIQT01000024">
    <property type="protein sequence ID" value="NDO40741.1"/>
    <property type="molecule type" value="Genomic_DNA"/>
</dbReference>
<organism evidence="1 2">
    <name type="scientific">Anaerotruncus colihominis</name>
    <dbReference type="NCBI Taxonomy" id="169435"/>
    <lineage>
        <taxon>Bacteria</taxon>
        <taxon>Bacillati</taxon>
        <taxon>Bacillota</taxon>
        <taxon>Clostridia</taxon>
        <taxon>Eubacteriales</taxon>
        <taxon>Oscillospiraceae</taxon>
        <taxon>Anaerotruncus</taxon>
    </lineage>
</organism>
<name>A0A845T8U0_9FIRM</name>
<dbReference type="Proteomes" id="UP000462501">
    <property type="component" value="Unassembled WGS sequence"/>
</dbReference>
<accession>A0A845T8U0</accession>
<proteinExistence type="predicted"/>
<sequence>MQRKKMTLRFDLDRPEDRQAWEYLQGLNPASMNKAVLSIINQAELTSRIQEIVQNTIREELATLKQLPVQPVQTEPEGDDGTDDAIMGFLDNFM</sequence>
<evidence type="ECO:0000313" key="1">
    <source>
        <dbReference type="EMBL" id="NDO40741.1"/>
    </source>
</evidence>
<reference evidence="1 2" key="1">
    <citation type="submission" date="2019-06" db="EMBL/GenBank/DDBJ databases">
        <title>Draft genome sequences of 15 bacterial species constituting the stable defined intestinal microbiota of the GM15 gnotobiotic mouse model.</title>
        <authorList>
            <person name="Elie C."/>
            <person name="Mathieu A."/>
            <person name="Saliou A."/>
            <person name="Darnaud M."/>
            <person name="Leulier F."/>
            <person name="Tamellini A."/>
        </authorList>
    </citation>
    <scope>NUCLEOTIDE SEQUENCE [LARGE SCALE GENOMIC DNA]</scope>
    <source>
        <strain evidence="1 2">JM4-15</strain>
    </source>
</reference>
<comment type="caution">
    <text evidence="1">The sequence shown here is derived from an EMBL/GenBank/DDBJ whole genome shotgun (WGS) entry which is preliminary data.</text>
</comment>